<evidence type="ECO:0000313" key="4">
    <source>
        <dbReference type="Proteomes" id="UP000663870"/>
    </source>
</evidence>
<dbReference type="FunFam" id="3.30.420.10:FF:000032">
    <property type="entry name" value="Retrovirus-related Pol polyprotein from transposon 297-like Protein"/>
    <property type="match status" value="1"/>
</dbReference>
<dbReference type="InterPro" id="IPR012337">
    <property type="entry name" value="RNaseH-like_sf"/>
</dbReference>
<dbReference type="GO" id="GO:0015074">
    <property type="term" value="P:DNA integration"/>
    <property type="evidence" value="ECO:0007669"/>
    <property type="project" value="InterPro"/>
</dbReference>
<feature type="non-terminal residue" evidence="3">
    <location>
        <position position="1"/>
    </location>
</feature>
<dbReference type="PANTHER" id="PTHR37984:SF15">
    <property type="entry name" value="INTEGRASE CATALYTIC DOMAIN-CONTAINING PROTEIN"/>
    <property type="match status" value="1"/>
</dbReference>
<dbReference type="InterPro" id="IPR036397">
    <property type="entry name" value="RNaseH_sf"/>
</dbReference>
<dbReference type="Pfam" id="PF17921">
    <property type="entry name" value="Integrase_H2C2"/>
    <property type="match status" value="1"/>
</dbReference>
<sequence>AYHTEPLAGHFGVKRTYLKLKNKFWWPGMLHSVTMYIKNCLPCQQYNISRMKKPGHLCLIEPRDGPFQLIGIDFCGPFHRTPRDNRYVLCITDYFTRWISAIALPNCSAPTTAQTIFNDYICRYGVPKSILSDQGTHFNNQLMDAMAKLVGYTHIFSTVYHPQSNGMVERFNATFVPQLAKLHDRESNNWDEYLSPVVFAYNTSAHSTTHYSPFELQFGRKPRFPIDTPSFDYIFYTPNDYYVQLKKSLQIIHNNARINMTQQHSKYKKYYDKNRSEPIYKINDQVLTKIHGSRSKLDPRYSITPKLIVQAQHPIYWVKDATTQIVSRVHVSDIRPILMPLKSTSN</sequence>
<organism evidence="3 4">
    <name type="scientific">Rotaria sordida</name>
    <dbReference type="NCBI Taxonomy" id="392033"/>
    <lineage>
        <taxon>Eukaryota</taxon>
        <taxon>Metazoa</taxon>
        <taxon>Spiralia</taxon>
        <taxon>Gnathifera</taxon>
        <taxon>Rotifera</taxon>
        <taxon>Eurotatoria</taxon>
        <taxon>Bdelloidea</taxon>
        <taxon>Philodinida</taxon>
        <taxon>Philodinidae</taxon>
        <taxon>Rotaria</taxon>
    </lineage>
</organism>
<feature type="domain" description="Integrase catalytic" evidence="1">
    <location>
        <begin position="62"/>
        <end position="221"/>
    </location>
</feature>
<dbReference type="Proteomes" id="UP000663870">
    <property type="component" value="Unassembled WGS sequence"/>
</dbReference>
<dbReference type="Gene3D" id="3.30.420.10">
    <property type="entry name" value="Ribonuclease H-like superfamily/Ribonuclease H"/>
    <property type="match status" value="1"/>
</dbReference>
<keyword evidence="4" id="KW-1185">Reference proteome</keyword>
<protein>
    <recommendedName>
        <fullName evidence="1">Integrase catalytic domain-containing protein</fullName>
    </recommendedName>
</protein>
<dbReference type="EMBL" id="CAJNOH010006655">
    <property type="protein sequence ID" value="CAF1438096.1"/>
    <property type="molecule type" value="Genomic_DNA"/>
</dbReference>
<dbReference type="Pfam" id="PF00665">
    <property type="entry name" value="rve"/>
    <property type="match status" value="1"/>
</dbReference>
<reference evidence="3" key="1">
    <citation type="submission" date="2021-02" db="EMBL/GenBank/DDBJ databases">
        <authorList>
            <person name="Nowell W R."/>
        </authorList>
    </citation>
    <scope>NUCLEOTIDE SEQUENCE</scope>
</reference>
<dbReference type="InterPro" id="IPR001584">
    <property type="entry name" value="Integrase_cat-core"/>
</dbReference>
<accession>A0A816D8S0</accession>
<dbReference type="EMBL" id="CAJNOL010008250">
    <property type="protein sequence ID" value="CAF1634967.1"/>
    <property type="molecule type" value="Genomic_DNA"/>
</dbReference>
<dbReference type="SUPFAM" id="SSF53098">
    <property type="entry name" value="Ribonuclease H-like"/>
    <property type="match status" value="1"/>
</dbReference>
<evidence type="ECO:0000313" key="3">
    <source>
        <dbReference type="EMBL" id="CAF1634967.1"/>
    </source>
</evidence>
<dbReference type="InterPro" id="IPR050951">
    <property type="entry name" value="Retrovirus_Pol_polyprotein"/>
</dbReference>
<dbReference type="GO" id="GO:0003676">
    <property type="term" value="F:nucleic acid binding"/>
    <property type="evidence" value="ECO:0007669"/>
    <property type="project" value="InterPro"/>
</dbReference>
<comment type="caution">
    <text evidence="3">The sequence shown here is derived from an EMBL/GenBank/DDBJ whole genome shotgun (WGS) entry which is preliminary data.</text>
</comment>
<evidence type="ECO:0000259" key="1">
    <source>
        <dbReference type="PROSITE" id="PS50994"/>
    </source>
</evidence>
<proteinExistence type="predicted"/>
<dbReference type="AlphaFoldDB" id="A0A816D8S0"/>
<dbReference type="Gene3D" id="1.10.340.70">
    <property type="match status" value="1"/>
</dbReference>
<dbReference type="InterPro" id="IPR041588">
    <property type="entry name" value="Integrase_H2C2"/>
</dbReference>
<evidence type="ECO:0000313" key="2">
    <source>
        <dbReference type="EMBL" id="CAF1438096.1"/>
    </source>
</evidence>
<dbReference type="PROSITE" id="PS50994">
    <property type="entry name" value="INTEGRASE"/>
    <property type="match status" value="1"/>
</dbReference>
<name>A0A816D8S0_9BILA</name>
<dbReference type="Proteomes" id="UP000663854">
    <property type="component" value="Unassembled WGS sequence"/>
</dbReference>
<dbReference type="PANTHER" id="PTHR37984">
    <property type="entry name" value="PROTEIN CBG26694"/>
    <property type="match status" value="1"/>
</dbReference>
<gene>
    <name evidence="3" type="ORF">JXQ802_LOCUS52361</name>
    <name evidence="2" type="ORF">PYM288_LOCUS36036</name>
</gene>